<comment type="caution">
    <text evidence="1">The sequence shown here is derived from an EMBL/GenBank/DDBJ whole genome shotgun (WGS) entry which is preliminary data.</text>
</comment>
<protein>
    <submittedName>
        <fullName evidence="1">Uncharacterized protein</fullName>
    </submittedName>
</protein>
<accession>A0A0F8Z283</accession>
<organism evidence="1">
    <name type="scientific">marine sediment metagenome</name>
    <dbReference type="NCBI Taxonomy" id="412755"/>
    <lineage>
        <taxon>unclassified sequences</taxon>
        <taxon>metagenomes</taxon>
        <taxon>ecological metagenomes</taxon>
    </lineage>
</organism>
<gene>
    <name evidence="1" type="ORF">LCGC14_2826080</name>
</gene>
<reference evidence="1" key="1">
    <citation type="journal article" date="2015" name="Nature">
        <title>Complex archaea that bridge the gap between prokaryotes and eukaryotes.</title>
        <authorList>
            <person name="Spang A."/>
            <person name="Saw J.H."/>
            <person name="Jorgensen S.L."/>
            <person name="Zaremba-Niedzwiedzka K."/>
            <person name="Martijn J."/>
            <person name="Lind A.E."/>
            <person name="van Eijk R."/>
            <person name="Schleper C."/>
            <person name="Guy L."/>
            <person name="Ettema T.J."/>
        </authorList>
    </citation>
    <scope>NUCLEOTIDE SEQUENCE</scope>
</reference>
<dbReference type="EMBL" id="LAZR01053703">
    <property type="protein sequence ID" value="KKK80180.1"/>
    <property type="molecule type" value="Genomic_DNA"/>
</dbReference>
<evidence type="ECO:0000313" key="1">
    <source>
        <dbReference type="EMBL" id="KKK80180.1"/>
    </source>
</evidence>
<sequence>MPTNRGFFSMQTTYAPDIIDLQDYEAKLLSWKKNKKRLWPPSTIPGLLIGDWSIAEMDAMRQNRREAIDIYNRIRNNHEDRIIAANKLLEKSDG</sequence>
<name>A0A0F8Z283_9ZZZZ</name>
<proteinExistence type="predicted"/>
<dbReference type="AlphaFoldDB" id="A0A0F8Z283"/>